<keyword evidence="3" id="KW-1185">Reference proteome</keyword>
<name>A0AAV7W5Z7_PLEWA</name>
<accession>A0AAV7W5Z7</accession>
<dbReference type="Proteomes" id="UP001066276">
    <property type="component" value="Chromosome 1_2"/>
</dbReference>
<evidence type="ECO:0000313" key="2">
    <source>
        <dbReference type="EMBL" id="KAJ1207735.1"/>
    </source>
</evidence>
<sequence length="166" mass="17899">MPTGHTLRGCWEGGAGGGVVAVLVDAVGTEGHAIARELPSEEESVSLVLAPVPAVELPSPSVPLVNSESVVSPSRAMWDAAPSCSGGTAPPPDDANAHKNRETTKRGGKKVERHVQCMQYRYRWRTLQTQQPSALRHALRDPLLITGMGYKAYARLLHTWKSQEPD</sequence>
<evidence type="ECO:0000313" key="3">
    <source>
        <dbReference type="Proteomes" id="UP001066276"/>
    </source>
</evidence>
<reference evidence="2" key="1">
    <citation type="journal article" date="2022" name="bioRxiv">
        <title>Sequencing and chromosome-scale assembly of the giantPleurodeles waltlgenome.</title>
        <authorList>
            <person name="Brown T."/>
            <person name="Elewa A."/>
            <person name="Iarovenko S."/>
            <person name="Subramanian E."/>
            <person name="Araus A.J."/>
            <person name="Petzold A."/>
            <person name="Susuki M."/>
            <person name="Suzuki K.-i.T."/>
            <person name="Hayashi T."/>
            <person name="Toyoda A."/>
            <person name="Oliveira C."/>
            <person name="Osipova E."/>
            <person name="Leigh N.D."/>
            <person name="Simon A."/>
            <person name="Yun M.H."/>
        </authorList>
    </citation>
    <scope>NUCLEOTIDE SEQUENCE</scope>
    <source>
        <strain evidence="2">20211129_DDA</strain>
        <tissue evidence="2">Liver</tissue>
    </source>
</reference>
<feature type="region of interest" description="Disordered" evidence="1">
    <location>
        <begin position="78"/>
        <end position="111"/>
    </location>
</feature>
<feature type="compositionally biased region" description="Basic and acidic residues" evidence="1">
    <location>
        <begin position="95"/>
        <end position="111"/>
    </location>
</feature>
<dbReference type="AlphaFoldDB" id="A0AAV7W5Z7"/>
<protein>
    <submittedName>
        <fullName evidence="2">Uncharacterized protein</fullName>
    </submittedName>
</protein>
<dbReference type="EMBL" id="JANPWB010000002">
    <property type="protein sequence ID" value="KAJ1207735.1"/>
    <property type="molecule type" value="Genomic_DNA"/>
</dbReference>
<proteinExistence type="predicted"/>
<organism evidence="2 3">
    <name type="scientific">Pleurodeles waltl</name>
    <name type="common">Iberian ribbed newt</name>
    <dbReference type="NCBI Taxonomy" id="8319"/>
    <lineage>
        <taxon>Eukaryota</taxon>
        <taxon>Metazoa</taxon>
        <taxon>Chordata</taxon>
        <taxon>Craniata</taxon>
        <taxon>Vertebrata</taxon>
        <taxon>Euteleostomi</taxon>
        <taxon>Amphibia</taxon>
        <taxon>Batrachia</taxon>
        <taxon>Caudata</taxon>
        <taxon>Salamandroidea</taxon>
        <taxon>Salamandridae</taxon>
        <taxon>Pleurodelinae</taxon>
        <taxon>Pleurodeles</taxon>
    </lineage>
</organism>
<evidence type="ECO:0000256" key="1">
    <source>
        <dbReference type="SAM" id="MobiDB-lite"/>
    </source>
</evidence>
<comment type="caution">
    <text evidence="2">The sequence shown here is derived from an EMBL/GenBank/DDBJ whole genome shotgun (WGS) entry which is preliminary data.</text>
</comment>
<gene>
    <name evidence="2" type="ORF">NDU88_003125</name>
</gene>